<reference evidence="1" key="1">
    <citation type="journal article" date="2019" name="Sci. Rep.">
        <title>Draft genome of Tanacetum cinerariifolium, the natural source of mosquito coil.</title>
        <authorList>
            <person name="Yamashiro T."/>
            <person name="Shiraishi A."/>
            <person name="Satake H."/>
            <person name="Nakayama K."/>
        </authorList>
    </citation>
    <scope>NUCLEOTIDE SEQUENCE</scope>
</reference>
<sequence length="120" mass="13376">ATSVPPPHKWYPPARVIRSCWLCPADRAPAKACPSSRAPRRGPAVVVVVPINAHVHKAQHVAQEDGQQWPQRRKVVAVRYLEFQHHDSEDDGEHAIAEGFEAGFMHSSGCWVIEVLSEGW</sequence>
<dbReference type="EMBL" id="BKCJ011288501">
    <property type="protein sequence ID" value="GFD15727.1"/>
    <property type="molecule type" value="Genomic_DNA"/>
</dbReference>
<dbReference type="AlphaFoldDB" id="A0A699U097"/>
<accession>A0A699U097</accession>
<feature type="non-terminal residue" evidence="1">
    <location>
        <position position="120"/>
    </location>
</feature>
<comment type="caution">
    <text evidence="1">The sequence shown here is derived from an EMBL/GenBank/DDBJ whole genome shotgun (WGS) entry which is preliminary data.</text>
</comment>
<feature type="non-terminal residue" evidence="1">
    <location>
        <position position="1"/>
    </location>
</feature>
<protein>
    <submittedName>
        <fullName evidence="1">Uncharacterized protein</fullName>
    </submittedName>
</protein>
<name>A0A699U097_TANCI</name>
<proteinExistence type="predicted"/>
<evidence type="ECO:0000313" key="1">
    <source>
        <dbReference type="EMBL" id="GFD15727.1"/>
    </source>
</evidence>
<organism evidence="1">
    <name type="scientific">Tanacetum cinerariifolium</name>
    <name type="common">Dalmatian daisy</name>
    <name type="synonym">Chrysanthemum cinerariifolium</name>
    <dbReference type="NCBI Taxonomy" id="118510"/>
    <lineage>
        <taxon>Eukaryota</taxon>
        <taxon>Viridiplantae</taxon>
        <taxon>Streptophyta</taxon>
        <taxon>Embryophyta</taxon>
        <taxon>Tracheophyta</taxon>
        <taxon>Spermatophyta</taxon>
        <taxon>Magnoliopsida</taxon>
        <taxon>eudicotyledons</taxon>
        <taxon>Gunneridae</taxon>
        <taxon>Pentapetalae</taxon>
        <taxon>asterids</taxon>
        <taxon>campanulids</taxon>
        <taxon>Asterales</taxon>
        <taxon>Asteraceae</taxon>
        <taxon>Asteroideae</taxon>
        <taxon>Anthemideae</taxon>
        <taxon>Anthemidinae</taxon>
        <taxon>Tanacetum</taxon>
    </lineage>
</organism>
<gene>
    <name evidence="1" type="ORF">Tci_887696</name>
</gene>